<dbReference type="InterPro" id="IPR029021">
    <property type="entry name" value="Prot-tyrosine_phosphatase-like"/>
</dbReference>
<dbReference type="PROSITE" id="PS00383">
    <property type="entry name" value="TYR_PHOSPHATASE_1"/>
    <property type="match status" value="1"/>
</dbReference>
<dbReference type="InterPro" id="IPR036116">
    <property type="entry name" value="FN3_sf"/>
</dbReference>
<name>A0AAW1UWH7_9CUCU</name>
<dbReference type="CDD" id="cd00047">
    <property type="entry name" value="PTPc"/>
    <property type="match status" value="2"/>
</dbReference>
<evidence type="ECO:0000256" key="2">
    <source>
        <dbReference type="ARBA" id="ARBA00013064"/>
    </source>
</evidence>
<dbReference type="PROSITE" id="PS50056">
    <property type="entry name" value="TYR_PHOSPHATASE_2"/>
    <property type="match status" value="2"/>
</dbReference>
<dbReference type="InterPro" id="IPR000387">
    <property type="entry name" value="Tyr_Pase_dom"/>
</dbReference>
<organism evidence="8 9">
    <name type="scientific">Henosepilachna vigintioctopunctata</name>
    <dbReference type="NCBI Taxonomy" id="420089"/>
    <lineage>
        <taxon>Eukaryota</taxon>
        <taxon>Metazoa</taxon>
        <taxon>Ecdysozoa</taxon>
        <taxon>Arthropoda</taxon>
        <taxon>Hexapoda</taxon>
        <taxon>Insecta</taxon>
        <taxon>Pterygota</taxon>
        <taxon>Neoptera</taxon>
        <taxon>Endopterygota</taxon>
        <taxon>Coleoptera</taxon>
        <taxon>Polyphaga</taxon>
        <taxon>Cucujiformia</taxon>
        <taxon>Coccinelloidea</taxon>
        <taxon>Coccinellidae</taxon>
        <taxon>Epilachninae</taxon>
        <taxon>Epilachnini</taxon>
        <taxon>Henosepilachna</taxon>
    </lineage>
</organism>
<evidence type="ECO:0000256" key="1">
    <source>
        <dbReference type="ARBA" id="ARBA00009580"/>
    </source>
</evidence>
<dbReference type="AlphaFoldDB" id="A0AAW1UWH7"/>
<dbReference type="Proteomes" id="UP001431783">
    <property type="component" value="Unassembled WGS sequence"/>
</dbReference>
<reference evidence="8 9" key="1">
    <citation type="submission" date="2023-03" db="EMBL/GenBank/DDBJ databases">
        <title>Genome insight into feeding habits of ladybird beetles.</title>
        <authorList>
            <person name="Li H.-S."/>
            <person name="Huang Y.-H."/>
            <person name="Pang H."/>
        </authorList>
    </citation>
    <scope>NUCLEOTIDE SEQUENCE [LARGE SCALE GENOMIC DNA]</scope>
    <source>
        <strain evidence="8">SYSU_2023b</strain>
        <tissue evidence="8">Whole body</tissue>
    </source>
</reference>
<keyword evidence="4" id="KW-0904">Protein phosphatase</keyword>
<evidence type="ECO:0000256" key="3">
    <source>
        <dbReference type="ARBA" id="ARBA00022801"/>
    </source>
</evidence>
<evidence type="ECO:0000313" key="8">
    <source>
        <dbReference type="EMBL" id="KAK9883934.1"/>
    </source>
</evidence>
<feature type="domain" description="Tyrosine specific protein phosphatases" evidence="7">
    <location>
        <begin position="810"/>
        <end position="884"/>
    </location>
</feature>
<gene>
    <name evidence="8" type="ORF">WA026_004874</name>
</gene>
<dbReference type="SUPFAM" id="SSF49265">
    <property type="entry name" value="Fibronectin type III"/>
    <property type="match status" value="1"/>
</dbReference>
<dbReference type="FunFam" id="3.90.190.10:FF:000102">
    <property type="entry name" value="Receptor-type tyrosine-protein phosphatase"/>
    <property type="match status" value="2"/>
</dbReference>
<dbReference type="EMBL" id="JARQZJ010000092">
    <property type="protein sequence ID" value="KAK9883934.1"/>
    <property type="molecule type" value="Genomic_DNA"/>
</dbReference>
<dbReference type="GO" id="GO:0004725">
    <property type="term" value="F:protein tyrosine phosphatase activity"/>
    <property type="evidence" value="ECO:0007669"/>
    <property type="project" value="UniProtKB-EC"/>
</dbReference>
<feature type="domain" description="Tyrosine-protein phosphatase" evidence="6">
    <location>
        <begin position="640"/>
        <end position="893"/>
    </location>
</feature>
<evidence type="ECO:0000259" key="6">
    <source>
        <dbReference type="PROSITE" id="PS50055"/>
    </source>
</evidence>
<dbReference type="PRINTS" id="PR00700">
    <property type="entry name" value="PRTYPHPHTASE"/>
</dbReference>
<dbReference type="EC" id="3.1.3.48" evidence="2"/>
<dbReference type="InterPro" id="IPR003595">
    <property type="entry name" value="Tyr_Pase_cat"/>
</dbReference>
<dbReference type="PROSITE" id="PS50055">
    <property type="entry name" value="TYR_PHOSPHATASE_PTP"/>
    <property type="match status" value="2"/>
</dbReference>
<dbReference type="Gene3D" id="3.90.190.10">
    <property type="entry name" value="Protein tyrosine phosphatase superfamily"/>
    <property type="match status" value="2"/>
</dbReference>
<evidence type="ECO:0000313" key="9">
    <source>
        <dbReference type="Proteomes" id="UP001431783"/>
    </source>
</evidence>
<evidence type="ECO:0000256" key="5">
    <source>
        <dbReference type="ARBA" id="ARBA00051722"/>
    </source>
</evidence>
<comment type="similarity">
    <text evidence="1">Belongs to the protein-tyrosine phosphatase family.</text>
</comment>
<comment type="catalytic activity">
    <reaction evidence="5">
        <text>O-phospho-L-tyrosyl-[protein] + H2O = L-tyrosyl-[protein] + phosphate</text>
        <dbReference type="Rhea" id="RHEA:10684"/>
        <dbReference type="Rhea" id="RHEA-COMP:10136"/>
        <dbReference type="Rhea" id="RHEA-COMP:20101"/>
        <dbReference type="ChEBI" id="CHEBI:15377"/>
        <dbReference type="ChEBI" id="CHEBI:43474"/>
        <dbReference type="ChEBI" id="CHEBI:46858"/>
        <dbReference type="ChEBI" id="CHEBI:61978"/>
        <dbReference type="EC" id="3.1.3.48"/>
    </reaction>
</comment>
<sequence length="1197" mass="138169">MNVSSEVIEVPDLYPYSVYNVTIYAVNTKYESKGVTLEVKTAGIDEFSEDEGLAQVGLNINRIYQNAVIISFDNLNCQNLRGHLEISYNCKCESKWCKSVKVITGTSSLFRETYVKDLQTFCNYSCSILFCRRDNCKTLFQKEFRTEASSPNIINELVVYSKGRNYVHLRWLPPNPPTGTLKYRITYTCKTCLSEYRTTENFKPINCSRWKNLHCAMLTENIYEKYTHSINIEAANEENGIFIRVYDKFDVYVEESTSEPPYNLKTRWHENNTLELLWNHPNVTNGNLKAFLIELTVASKTTTFSYPITEEKDTLLYHIMLDMIIPSSRDVYIKIYAENSYLSNPANKTDSSFPVHPRLINPEISITNYTETTISISLNTSLKNDDKNNAKYLFVLRSQLAAEKQDQNLLKLEKMFNKKIDNETNLRLVAEINMNDRKGTFFEFVVGQNERSTQSAFLNAEILNTPLQEAQYYIISILLVNDYKKKYTTSVYSIGSLTQGDSRMTTESSLPNDGGTAESSQGNGGYYALFLLLLIPIILGVIFHNKNKFLSSPSSSVNRMMEAVIRSETSEARTRSQSEAFLLQLREPRPQLIVPNVIVKPEITRKFSNPPNEAEKIHSNPVKLSDFEEYVKQTIQNGELERQHSLFPKGQTQPWTYGSMKVNESKNRYNLIAYDHCRVKLAKIAGDEYSDYINASYIHGYNIPRAYIATQGPKLSTLVDFWRMIWQENVKHIVMLVNIIENGTKKFEQYWPNLNEELVFGNIYVENVSVKTYADFEYKIFHVTCKNRMRKLEQFHFTSWPDRGVTLYPQSLVPFLRKMLKIPQSSSSPIVVHCSAGVGRTGMIILSEICLRMAAEEGVIDVLHHLQKLREQRSNMVDNVERYKLVHLIVLESLMGLHTSIPIIDIDKVVSKLINEEQYKIQMDHLRATEWQDEAIMSTDESNEEFIIYPEKNRFQDIVPDKRGRILLTRYPSDDSSSSYINAVQVDGFRCPNRFIVTQQPMPNTLADFWRLVVERQTSVIVSLNETNTLDKTCCQFFPISDDEELRPTDFILIKFRKKMAFNHYDIHSVRMFVTTHKEPFDVDIISFKKWPGGANLPSSCEEFLSFLAEADAVSRRSKTILVSCYDGKTASGVYVSLCFVIEKIKLEQECDVCSAVRNVRHNRKQFVSEESQFIFLYEAALRYINGFLPYANFQNQ</sequence>
<feature type="domain" description="Tyrosine specific protein phosphatases" evidence="7">
    <location>
        <begin position="1102"/>
        <end position="1175"/>
    </location>
</feature>
<dbReference type="Pfam" id="PF00102">
    <property type="entry name" value="Y_phosphatase"/>
    <property type="match status" value="2"/>
</dbReference>
<dbReference type="SMART" id="SM00194">
    <property type="entry name" value="PTPc"/>
    <property type="match status" value="2"/>
</dbReference>
<dbReference type="PANTHER" id="PTHR19134:SF562">
    <property type="entry name" value="PROTEIN-TYROSINE-PHOSPHATASE"/>
    <property type="match status" value="1"/>
</dbReference>
<keyword evidence="9" id="KW-1185">Reference proteome</keyword>
<accession>A0AAW1UWH7</accession>
<evidence type="ECO:0000256" key="4">
    <source>
        <dbReference type="ARBA" id="ARBA00022912"/>
    </source>
</evidence>
<protein>
    <recommendedName>
        <fullName evidence="2">protein-tyrosine-phosphatase</fullName>
        <ecNumber evidence="2">3.1.3.48</ecNumber>
    </recommendedName>
</protein>
<keyword evidence="3" id="KW-0378">Hydrolase</keyword>
<feature type="domain" description="Tyrosine-protein phosphatase" evidence="6">
    <location>
        <begin position="951"/>
        <end position="1184"/>
    </location>
</feature>
<dbReference type="InterPro" id="IPR016130">
    <property type="entry name" value="Tyr_Pase_AS"/>
</dbReference>
<dbReference type="GO" id="GO:0008045">
    <property type="term" value="P:motor neuron axon guidance"/>
    <property type="evidence" value="ECO:0007669"/>
    <property type="project" value="TreeGrafter"/>
</dbReference>
<dbReference type="SMART" id="SM00404">
    <property type="entry name" value="PTPc_motif"/>
    <property type="match status" value="2"/>
</dbReference>
<dbReference type="InterPro" id="IPR000242">
    <property type="entry name" value="PTP_cat"/>
</dbReference>
<dbReference type="SUPFAM" id="SSF52799">
    <property type="entry name" value="(Phosphotyrosine protein) phosphatases II"/>
    <property type="match status" value="2"/>
</dbReference>
<evidence type="ECO:0000259" key="7">
    <source>
        <dbReference type="PROSITE" id="PS50056"/>
    </source>
</evidence>
<dbReference type="InterPro" id="IPR050348">
    <property type="entry name" value="Protein-Tyr_Phosphatase"/>
</dbReference>
<proteinExistence type="inferred from homology"/>
<dbReference type="PANTHER" id="PTHR19134">
    <property type="entry name" value="RECEPTOR-TYPE TYROSINE-PROTEIN PHOSPHATASE"/>
    <property type="match status" value="1"/>
</dbReference>
<comment type="caution">
    <text evidence="8">The sequence shown here is derived from an EMBL/GenBank/DDBJ whole genome shotgun (WGS) entry which is preliminary data.</text>
</comment>